<evidence type="ECO:0000313" key="6">
    <source>
        <dbReference type="Proteomes" id="UP000612055"/>
    </source>
</evidence>
<reference evidence="5" key="1">
    <citation type="journal article" date="2020" name="bioRxiv">
        <title>Comparative genomics of Chlamydomonas.</title>
        <authorList>
            <person name="Craig R.J."/>
            <person name="Hasan A.R."/>
            <person name="Ness R.W."/>
            <person name="Keightley P.D."/>
        </authorList>
    </citation>
    <scope>NUCLEOTIDE SEQUENCE</scope>
    <source>
        <strain evidence="5">CCAP 11/70</strain>
    </source>
</reference>
<keyword evidence="3" id="KW-0808">Transferase</keyword>
<dbReference type="CDD" id="cd02440">
    <property type="entry name" value="AdoMet_MTases"/>
    <property type="match status" value="1"/>
</dbReference>
<proteinExistence type="predicted"/>
<dbReference type="Proteomes" id="UP000612055">
    <property type="component" value="Unassembled WGS sequence"/>
</dbReference>
<evidence type="ECO:0000256" key="4">
    <source>
        <dbReference type="ARBA" id="ARBA00022691"/>
    </source>
</evidence>
<evidence type="ECO:0008006" key="7">
    <source>
        <dbReference type="Google" id="ProtNLM"/>
    </source>
</evidence>
<protein>
    <recommendedName>
        <fullName evidence="7">Thiopurine S-methyltransferase</fullName>
    </recommendedName>
</protein>
<dbReference type="AlphaFoldDB" id="A0A836BN43"/>
<dbReference type="GO" id="GO:0032259">
    <property type="term" value="P:methylation"/>
    <property type="evidence" value="ECO:0007669"/>
    <property type="project" value="UniProtKB-KW"/>
</dbReference>
<organism evidence="5 6">
    <name type="scientific">Edaphochlamys debaryana</name>
    <dbReference type="NCBI Taxonomy" id="47281"/>
    <lineage>
        <taxon>Eukaryota</taxon>
        <taxon>Viridiplantae</taxon>
        <taxon>Chlorophyta</taxon>
        <taxon>core chlorophytes</taxon>
        <taxon>Chlorophyceae</taxon>
        <taxon>CS clade</taxon>
        <taxon>Chlamydomonadales</taxon>
        <taxon>Chlamydomonadales incertae sedis</taxon>
        <taxon>Edaphochlamys</taxon>
    </lineage>
</organism>
<sequence>MPGPDAPQAGSGFVDPPEPPVYQDRWESIWSAGLPAGVRWDQSQAAPALQELLRRGAVDVRGKRVLVPGCGRGYDIPEFAAAGAAEVVGLELAPTAVARAREYLTQGQWPGDQGSRMRVEEGDFMAWADPAGPFDVGFDYTFGCAMHPTMRHDWATHWARSLAPGGVLVALVFPVNPAADPNAGPPFPVTPELYKELLQPQGFEVTFSEPVDPSVSLGPRKGREHMMLLRRK</sequence>
<dbReference type="PROSITE" id="PS51585">
    <property type="entry name" value="SAM_MT_TPMT"/>
    <property type="match status" value="1"/>
</dbReference>
<dbReference type="SUPFAM" id="SSF53335">
    <property type="entry name" value="S-adenosyl-L-methionine-dependent methyltransferases"/>
    <property type="match status" value="1"/>
</dbReference>
<evidence type="ECO:0000256" key="3">
    <source>
        <dbReference type="ARBA" id="ARBA00022679"/>
    </source>
</evidence>
<evidence type="ECO:0000256" key="1">
    <source>
        <dbReference type="ARBA" id="ARBA00022553"/>
    </source>
</evidence>
<dbReference type="InterPro" id="IPR008854">
    <property type="entry name" value="TPMT"/>
</dbReference>
<comment type="caution">
    <text evidence="5">The sequence shown here is derived from an EMBL/GenBank/DDBJ whole genome shotgun (WGS) entry which is preliminary data.</text>
</comment>
<dbReference type="Gene3D" id="3.40.50.150">
    <property type="entry name" value="Vaccinia Virus protein VP39"/>
    <property type="match status" value="1"/>
</dbReference>
<dbReference type="Pfam" id="PF05724">
    <property type="entry name" value="TPMT"/>
    <property type="match status" value="1"/>
</dbReference>
<keyword evidence="4" id="KW-0949">S-adenosyl-L-methionine</keyword>
<keyword evidence="2" id="KW-0489">Methyltransferase</keyword>
<keyword evidence="1" id="KW-0597">Phosphoprotein</keyword>
<dbReference type="EMBL" id="JAEHOE010000199">
    <property type="protein sequence ID" value="KAG2482846.1"/>
    <property type="molecule type" value="Genomic_DNA"/>
</dbReference>
<dbReference type="PANTHER" id="PTHR32183:SF11">
    <property type="entry name" value="THIOL METHYLTRANSFERASE 2-RELATED"/>
    <property type="match status" value="1"/>
</dbReference>
<dbReference type="OrthoDB" id="276151at2759"/>
<evidence type="ECO:0000313" key="5">
    <source>
        <dbReference type="EMBL" id="KAG2482846.1"/>
    </source>
</evidence>
<gene>
    <name evidence="5" type="ORF">HYH03_018237</name>
</gene>
<keyword evidence="6" id="KW-1185">Reference proteome</keyword>
<accession>A0A836BN43</accession>
<dbReference type="InterPro" id="IPR029063">
    <property type="entry name" value="SAM-dependent_MTases_sf"/>
</dbReference>
<dbReference type="GO" id="GO:0008757">
    <property type="term" value="F:S-adenosylmethionine-dependent methyltransferase activity"/>
    <property type="evidence" value="ECO:0007669"/>
    <property type="project" value="InterPro"/>
</dbReference>
<evidence type="ECO:0000256" key="2">
    <source>
        <dbReference type="ARBA" id="ARBA00022603"/>
    </source>
</evidence>
<name>A0A836BN43_9CHLO</name>
<dbReference type="PANTHER" id="PTHR32183">
    <property type="match status" value="1"/>
</dbReference>